<evidence type="ECO:0000313" key="1">
    <source>
        <dbReference type="EMBL" id="AEK09542.1"/>
    </source>
</evidence>
<dbReference type="GeneID" id="40233819"/>
<protein>
    <submittedName>
        <fullName evidence="1">Uncharacterized protein</fullName>
    </submittedName>
</protein>
<name>G1D447_9CAUD</name>
<dbReference type="Proteomes" id="UP000008414">
    <property type="component" value="Segment"/>
</dbReference>
<proteinExistence type="predicted"/>
<evidence type="ECO:0000313" key="2">
    <source>
        <dbReference type="Proteomes" id="UP000008414"/>
    </source>
</evidence>
<gene>
    <name evidence="1" type="primary">162</name>
    <name evidence="1" type="ORF">LITTLEE_162</name>
</gene>
<sequence>MTEFVIREWGDAWHVRSDDGTTTTAGFLDALSWAAGALEPGGAPISIRWGEPIPEGEWP</sequence>
<reference evidence="1 2" key="1">
    <citation type="journal article" date="2012" name="J. Virol.">
        <title>Complete Genome Sequences of 138 Mycobacteriophages.</title>
        <authorList>
            <consortium name="the Science Education Alliance Phage Hunters Advancing Genomics and Evolutionary Science Program"/>
            <consortium name="the KwaZulu-Natal Research Institute for Tuberculosis and HIV Mycobacterial Genetics Course Students"/>
            <consortium name="the Phage Hunters Integrating Research and Education Program"/>
            <person name="Hatfull G.F."/>
        </authorList>
    </citation>
    <scope>NUCLEOTIDE SEQUENCE [LARGE SCALE GENOMIC DNA]</scope>
    <source>
        <strain evidence="1">LittleE</strain>
    </source>
</reference>
<organism evidence="1 2">
    <name type="scientific">Mycobacterium phage LittleE</name>
    <dbReference type="NCBI Taxonomy" id="2922212"/>
    <lineage>
        <taxon>Viruses</taxon>
        <taxon>Duplodnaviria</taxon>
        <taxon>Heunggongvirae</taxon>
        <taxon>Uroviricota</taxon>
        <taxon>Caudoviricetes</taxon>
        <taxon>Omegavirus</taxon>
        <taxon>Omegavirus littlee</taxon>
    </lineage>
</organism>
<accession>G1D447</accession>
<dbReference type="EMBL" id="JF937101">
    <property type="protein sequence ID" value="AEK09542.1"/>
    <property type="molecule type" value="Genomic_DNA"/>
</dbReference>
<keyword evidence="2" id="KW-1185">Reference proteome</keyword>
<dbReference type="RefSeq" id="YP_009637073.1">
    <property type="nucleotide sequence ID" value="NC_042322.1"/>
</dbReference>